<proteinExistence type="predicted"/>
<comment type="caution">
    <text evidence="1">The sequence shown here is derived from an EMBL/GenBank/DDBJ whole genome shotgun (WGS) entry which is preliminary data.</text>
</comment>
<dbReference type="Proteomes" id="UP000252139">
    <property type="component" value="Unassembled WGS sequence"/>
</dbReference>
<gene>
    <name evidence="1" type="ORF">CU097_003249</name>
</gene>
<sequence>MSTFISLVLGDRNLVVKSSVDGIGWNDPHRKKLERTARYEFQNTRIYQQGFFLKKYGFHWLINQEAELALDSSLTIRLAFVLAQQSAIIEGTRIYTAYANNVHLRFGQHLRPILRRGLSAQCMDDDETKHRIRQDIILPAQAFKQAISQQPINMEQLPQ</sequence>
<dbReference type="AlphaFoldDB" id="A0A367JIW7"/>
<dbReference type="EMBL" id="PJQL01001209">
    <property type="protein sequence ID" value="RCH89894.1"/>
    <property type="molecule type" value="Genomic_DNA"/>
</dbReference>
<name>A0A367JIW7_RHIAZ</name>
<dbReference type="OrthoDB" id="2205857at2759"/>
<accession>A0A367JIW7</accession>
<keyword evidence="2" id="KW-1185">Reference proteome</keyword>
<organism evidence="1 2">
    <name type="scientific">Rhizopus azygosporus</name>
    <name type="common">Rhizopus microsporus var. azygosporus</name>
    <dbReference type="NCBI Taxonomy" id="86630"/>
    <lineage>
        <taxon>Eukaryota</taxon>
        <taxon>Fungi</taxon>
        <taxon>Fungi incertae sedis</taxon>
        <taxon>Mucoromycota</taxon>
        <taxon>Mucoromycotina</taxon>
        <taxon>Mucoromycetes</taxon>
        <taxon>Mucorales</taxon>
        <taxon>Mucorineae</taxon>
        <taxon>Rhizopodaceae</taxon>
        <taxon>Rhizopus</taxon>
    </lineage>
</organism>
<reference evidence="1 2" key="1">
    <citation type="journal article" date="2018" name="G3 (Bethesda)">
        <title>Phylogenetic and Phylogenomic Definition of Rhizopus Species.</title>
        <authorList>
            <person name="Gryganskyi A.P."/>
            <person name="Golan J."/>
            <person name="Dolatabadi S."/>
            <person name="Mondo S."/>
            <person name="Robb S."/>
            <person name="Idnurm A."/>
            <person name="Muszewska A."/>
            <person name="Steczkiewicz K."/>
            <person name="Masonjones S."/>
            <person name="Liao H.L."/>
            <person name="Gajdeczka M.T."/>
            <person name="Anike F."/>
            <person name="Vuek A."/>
            <person name="Anishchenko I.M."/>
            <person name="Voigt K."/>
            <person name="de Hoog G.S."/>
            <person name="Smith M.E."/>
            <person name="Heitman J."/>
            <person name="Vilgalys R."/>
            <person name="Stajich J.E."/>
        </authorList>
    </citation>
    <scope>NUCLEOTIDE SEQUENCE [LARGE SCALE GENOMIC DNA]</scope>
    <source>
        <strain evidence="1 2">CBS 357.93</strain>
    </source>
</reference>
<protein>
    <submittedName>
        <fullName evidence="1">Uncharacterized protein</fullName>
    </submittedName>
</protein>
<evidence type="ECO:0000313" key="1">
    <source>
        <dbReference type="EMBL" id="RCH89894.1"/>
    </source>
</evidence>
<evidence type="ECO:0000313" key="2">
    <source>
        <dbReference type="Proteomes" id="UP000252139"/>
    </source>
</evidence>